<evidence type="ECO:0000313" key="3">
    <source>
        <dbReference type="Proteomes" id="UP000315522"/>
    </source>
</evidence>
<feature type="compositionally biased region" description="Low complexity" evidence="1">
    <location>
        <begin position="203"/>
        <end position="222"/>
    </location>
</feature>
<feature type="compositionally biased region" description="Gly residues" evidence="1">
    <location>
        <begin position="520"/>
        <end position="536"/>
    </location>
</feature>
<dbReference type="InterPro" id="IPR032710">
    <property type="entry name" value="NTF2-like_dom_sf"/>
</dbReference>
<dbReference type="EMBL" id="QGML01001108">
    <property type="protein sequence ID" value="TVY89775.1"/>
    <property type="molecule type" value="Genomic_DNA"/>
</dbReference>
<feature type="compositionally biased region" description="Basic and acidic residues" evidence="1">
    <location>
        <begin position="364"/>
        <end position="395"/>
    </location>
</feature>
<comment type="caution">
    <text evidence="2">The sequence shown here is derived from an EMBL/GenBank/DDBJ whole genome shotgun (WGS) entry which is preliminary data.</text>
</comment>
<proteinExistence type="predicted"/>
<feature type="region of interest" description="Disordered" evidence="1">
    <location>
        <begin position="480"/>
        <end position="574"/>
    </location>
</feature>
<evidence type="ECO:0000256" key="1">
    <source>
        <dbReference type="SAM" id="MobiDB-lite"/>
    </source>
</evidence>
<feature type="region of interest" description="Disordered" evidence="1">
    <location>
        <begin position="308"/>
        <end position="329"/>
    </location>
</feature>
<sequence>MALQAAYKQFLTAPNSSFLASDASLHYITTLTTLNGSAEIIKYLNGQNHELNKKEEKFLDVVEGPDSLAVEVHTTLEFQTGGGAYLPSLDDNFLADRIVTFPIIHIVSFDANDKIQQIRQSWDQGSLLKLIDVIGKTGRNWPIRDGKDQIKLIVSSVKSTGKPSSESTSNAAEATRSSRANSTNVTRDPHASLSLFEPREKAAAAAETRPAAVARASSAKPAQRNYHDLFVGNESDQSPTSPTKPPARERAESPSRYGGVMAKGGAGAGKNYAPSRLFDTEELDETSPVRPSPMKETNAKKYEHFDFGENHDAPARNKAAKSKHGSQWGFDDFNTPAKAVPGKVQRANDVRHWGNEDDELVDSPIKHPKVDKPRKDAQAHFEFKDDGTPENEKRRIVGRPRGQGQNDGMGLYRNNVYDDETGGHAGGDEPHKFRPIANVVDRRKDFDSHWEMKDESPSAKPAPQRISDDRAKAVKMMEANWTAGGESPDHKENVPPTTRAPFSEATNVMSHRNDEHKGIATGGNGMGGKKGVGRQWGFGEESDGEEPANNKPNKFRTGKQGGKTQATGGDFWDF</sequence>
<feature type="region of interest" description="Disordered" evidence="1">
    <location>
        <begin position="157"/>
        <end position="273"/>
    </location>
</feature>
<reference evidence="2 3" key="1">
    <citation type="submission" date="2018-05" db="EMBL/GenBank/DDBJ databases">
        <title>Genome sequencing and assembly of the regulated plant pathogen Lachnellula willkommii and related sister species for the development of diagnostic species identification markers.</title>
        <authorList>
            <person name="Giroux E."/>
            <person name="Bilodeau G."/>
        </authorList>
    </citation>
    <scope>NUCLEOTIDE SEQUENCE [LARGE SCALE GENOMIC DNA]</scope>
    <source>
        <strain evidence="2 3">CBS 172.35</strain>
    </source>
</reference>
<dbReference type="AlphaFoldDB" id="A0A559M9Y8"/>
<dbReference type="SUPFAM" id="SSF54427">
    <property type="entry name" value="NTF2-like"/>
    <property type="match status" value="1"/>
</dbReference>
<name>A0A559M9Y8_9HELO</name>
<evidence type="ECO:0008006" key="4">
    <source>
        <dbReference type="Google" id="ProtNLM"/>
    </source>
</evidence>
<organism evidence="2 3">
    <name type="scientific">Lachnellula willkommii</name>
    <dbReference type="NCBI Taxonomy" id="215461"/>
    <lineage>
        <taxon>Eukaryota</taxon>
        <taxon>Fungi</taxon>
        <taxon>Dikarya</taxon>
        <taxon>Ascomycota</taxon>
        <taxon>Pezizomycotina</taxon>
        <taxon>Leotiomycetes</taxon>
        <taxon>Helotiales</taxon>
        <taxon>Lachnaceae</taxon>
        <taxon>Lachnellula</taxon>
    </lineage>
</organism>
<dbReference type="Proteomes" id="UP000315522">
    <property type="component" value="Unassembled WGS sequence"/>
</dbReference>
<dbReference type="Gene3D" id="3.10.450.50">
    <property type="match status" value="1"/>
</dbReference>
<feature type="compositionally biased region" description="Low complexity" evidence="1">
    <location>
        <begin position="164"/>
        <end position="182"/>
    </location>
</feature>
<accession>A0A559M9Y8</accession>
<protein>
    <recommendedName>
        <fullName evidence="4">NTF2-like protein</fullName>
    </recommendedName>
</protein>
<gene>
    <name evidence="2" type="ORF">LAWI1_G008386</name>
</gene>
<keyword evidence="3" id="KW-1185">Reference proteome</keyword>
<feature type="region of interest" description="Disordered" evidence="1">
    <location>
        <begin position="357"/>
        <end position="439"/>
    </location>
</feature>
<feature type="compositionally biased region" description="Low complexity" evidence="1">
    <location>
        <begin position="562"/>
        <end position="574"/>
    </location>
</feature>
<evidence type="ECO:0000313" key="2">
    <source>
        <dbReference type="EMBL" id="TVY89775.1"/>
    </source>
</evidence>